<feature type="binding site" evidence="5">
    <location>
        <position position="132"/>
    </location>
    <ligand>
        <name>Mg(2+)</name>
        <dbReference type="ChEBI" id="CHEBI:18420"/>
    </ligand>
</feature>
<name>A0A369W297_9HYPH</name>
<sequence length="168" mass="18654">MLPACCTVPACGRCRSKRWTRASPRRSGNGVNGRLIGIDINVLVRWLTADEEITYKRAERLVAEAGDDGLYLGDTVLVELVWVLTRTYRFGRETALATLETLLDMREFVCADRGLCLEALCLAQANGCDFADALVAVRNREAGCVTTVTFDQKAARLPFMTLVEEFRS</sequence>
<keyword evidence="8" id="KW-1185">Reference proteome</keyword>
<dbReference type="GO" id="GO:0000287">
    <property type="term" value="F:magnesium ion binding"/>
    <property type="evidence" value="ECO:0007669"/>
    <property type="project" value="UniProtKB-UniRule"/>
</dbReference>
<comment type="caution">
    <text evidence="7">The sequence shown here is derived from an EMBL/GenBank/DDBJ whole genome shotgun (WGS) entry which is preliminary data.</text>
</comment>
<evidence type="ECO:0000256" key="5">
    <source>
        <dbReference type="HAMAP-Rule" id="MF_00265"/>
    </source>
</evidence>
<evidence type="ECO:0000313" key="8">
    <source>
        <dbReference type="Proteomes" id="UP000253759"/>
    </source>
</evidence>
<organism evidence="7 8">
    <name type="scientific">Pelagibacterium lacus</name>
    <dbReference type="NCBI Taxonomy" id="2282655"/>
    <lineage>
        <taxon>Bacteria</taxon>
        <taxon>Pseudomonadati</taxon>
        <taxon>Pseudomonadota</taxon>
        <taxon>Alphaproteobacteria</taxon>
        <taxon>Hyphomicrobiales</taxon>
        <taxon>Devosiaceae</taxon>
        <taxon>Pelagibacterium</taxon>
    </lineage>
</organism>
<keyword evidence="1 5" id="KW-1277">Toxin-antitoxin system</keyword>
<evidence type="ECO:0000256" key="1">
    <source>
        <dbReference type="ARBA" id="ARBA00022649"/>
    </source>
</evidence>
<evidence type="ECO:0000256" key="3">
    <source>
        <dbReference type="ARBA" id="ARBA00022723"/>
    </source>
</evidence>
<dbReference type="HAMAP" id="MF_00265">
    <property type="entry name" value="VapC_Nob1"/>
    <property type="match status" value="1"/>
</dbReference>
<keyword evidence="3 5" id="KW-0479">Metal-binding</keyword>
<dbReference type="GO" id="GO:0004540">
    <property type="term" value="F:RNA nuclease activity"/>
    <property type="evidence" value="ECO:0007669"/>
    <property type="project" value="InterPro"/>
</dbReference>
<feature type="binding site" evidence="5">
    <location>
        <position position="39"/>
    </location>
    <ligand>
        <name>Mg(2+)</name>
        <dbReference type="ChEBI" id="CHEBI:18420"/>
    </ligand>
</feature>
<evidence type="ECO:0000313" key="7">
    <source>
        <dbReference type="EMBL" id="RDE08159.1"/>
    </source>
</evidence>
<keyword evidence="4 5" id="KW-0378">Hydrolase</keyword>
<accession>A0A369W297</accession>
<comment type="cofactor">
    <cofactor evidence="5">
        <name>Mg(2+)</name>
        <dbReference type="ChEBI" id="CHEBI:18420"/>
    </cofactor>
</comment>
<keyword evidence="5" id="KW-0800">Toxin</keyword>
<dbReference type="Pfam" id="PF01850">
    <property type="entry name" value="PIN"/>
    <property type="match status" value="1"/>
</dbReference>
<dbReference type="AlphaFoldDB" id="A0A369W297"/>
<evidence type="ECO:0000256" key="2">
    <source>
        <dbReference type="ARBA" id="ARBA00022722"/>
    </source>
</evidence>
<dbReference type="SUPFAM" id="SSF88723">
    <property type="entry name" value="PIN domain-like"/>
    <property type="match status" value="1"/>
</dbReference>
<dbReference type="Gene3D" id="3.40.50.1010">
    <property type="entry name" value="5'-nuclease"/>
    <property type="match status" value="1"/>
</dbReference>
<evidence type="ECO:0000259" key="6">
    <source>
        <dbReference type="Pfam" id="PF01850"/>
    </source>
</evidence>
<dbReference type="GO" id="GO:0090729">
    <property type="term" value="F:toxin activity"/>
    <property type="evidence" value="ECO:0007669"/>
    <property type="project" value="UniProtKB-KW"/>
</dbReference>
<gene>
    <name evidence="5" type="primary">vapC</name>
    <name evidence="7" type="ORF">DVH29_12930</name>
</gene>
<evidence type="ECO:0000256" key="4">
    <source>
        <dbReference type="ARBA" id="ARBA00022801"/>
    </source>
</evidence>
<dbReference type="EMBL" id="QQNH01000022">
    <property type="protein sequence ID" value="RDE08159.1"/>
    <property type="molecule type" value="Genomic_DNA"/>
</dbReference>
<dbReference type="GO" id="GO:0016787">
    <property type="term" value="F:hydrolase activity"/>
    <property type="evidence" value="ECO:0007669"/>
    <property type="project" value="UniProtKB-KW"/>
</dbReference>
<comment type="similarity">
    <text evidence="5">Belongs to the PINc/VapC protein family.</text>
</comment>
<dbReference type="CDD" id="cd18683">
    <property type="entry name" value="PIN_VapC-like"/>
    <property type="match status" value="1"/>
</dbReference>
<dbReference type="InterPro" id="IPR002716">
    <property type="entry name" value="PIN_dom"/>
</dbReference>
<dbReference type="InterPro" id="IPR022907">
    <property type="entry name" value="VapC_family"/>
</dbReference>
<keyword evidence="2 5" id="KW-0540">Nuclease</keyword>
<dbReference type="Proteomes" id="UP000253759">
    <property type="component" value="Unassembled WGS sequence"/>
</dbReference>
<reference evidence="8" key="1">
    <citation type="submission" date="2018-07" db="EMBL/GenBank/DDBJ databases">
        <authorList>
            <person name="Liu B.-T."/>
            <person name="Du Z."/>
        </authorList>
    </citation>
    <scope>NUCLEOTIDE SEQUENCE [LARGE SCALE GENOMIC DNA]</scope>
    <source>
        <strain evidence="8">XYN52</strain>
    </source>
</reference>
<feature type="domain" description="PIN" evidence="6">
    <location>
        <begin position="38"/>
        <end position="159"/>
    </location>
</feature>
<dbReference type="EC" id="3.1.-.-" evidence="5"/>
<protein>
    <recommendedName>
        <fullName evidence="5">Ribonuclease VapC</fullName>
        <shortName evidence="5">RNase VapC</shortName>
        <ecNumber evidence="5">3.1.-.-</ecNumber>
    </recommendedName>
    <alternativeName>
        <fullName evidence="5">Toxin VapC</fullName>
    </alternativeName>
</protein>
<keyword evidence="5" id="KW-0460">Magnesium</keyword>
<proteinExistence type="inferred from homology"/>
<dbReference type="InterPro" id="IPR029060">
    <property type="entry name" value="PIN-like_dom_sf"/>
</dbReference>
<comment type="function">
    <text evidence="5">Toxic component of a toxin-antitoxin (TA) system. An RNase.</text>
</comment>